<reference evidence="1 2" key="1">
    <citation type="submission" date="2014-02" db="EMBL/GenBank/DDBJ databases">
        <authorList>
            <person name="Sears C."/>
            <person name="Carroll K."/>
            <person name="Sack B.R."/>
            <person name="Qadri F."/>
            <person name="Myers L.L."/>
            <person name="Chung G.-T."/>
            <person name="Escheverria P."/>
            <person name="Fraser C.M."/>
            <person name="Sadzewicz L."/>
            <person name="Shefchek K.A."/>
            <person name="Tallon L."/>
            <person name="Das S.P."/>
            <person name="Daugherty S."/>
            <person name="Mongodin E.F."/>
        </authorList>
    </citation>
    <scope>NUCLEOTIDE SEQUENCE [LARGE SCALE GENOMIC DNA]</scope>
    <source>
        <strain evidence="2">3998T(B)3</strain>
    </source>
</reference>
<evidence type="ECO:0000313" key="2">
    <source>
        <dbReference type="Proteomes" id="UP000020773"/>
    </source>
</evidence>
<dbReference type="EMBL" id="JGDB01000278">
    <property type="protein sequence ID" value="EXY88549.1"/>
    <property type="molecule type" value="Genomic_DNA"/>
</dbReference>
<dbReference type="PATRIC" id="fig|1339316.3.peg.4634"/>
<accession>A0A015TVX0</accession>
<name>A0A015TVX0_BACFG</name>
<proteinExistence type="predicted"/>
<dbReference type="AlphaFoldDB" id="A0A015TVX0"/>
<protein>
    <submittedName>
        <fullName evidence="1">Uncharacterized protein</fullName>
    </submittedName>
</protein>
<dbReference type="Proteomes" id="UP000020773">
    <property type="component" value="Unassembled WGS sequence"/>
</dbReference>
<gene>
    <name evidence="1" type="ORF">M125_4883</name>
</gene>
<comment type="caution">
    <text evidence="1">The sequence shown here is derived from an EMBL/GenBank/DDBJ whole genome shotgun (WGS) entry which is preliminary data.</text>
</comment>
<evidence type="ECO:0000313" key="1">
    <source>
        <dbReference type="EMBL" id="EXY88549.1"/>
    </source>
</evidence>
<sequence>MFLVYVLSEALFPPSVYITGYPGTTLKENEVFFKKAGI</sequence>
<organism evidence="1 2">
    <name type="scientific">Bacteroides fragilis str. 3998T(B)3</name>
    <dbReference type="NCBI Taxonomy" id="1339316"/>
    <lineage>
        <taxon>Bacteria</taxon>
        <taxon>Pseudomonadati</taxon>
        <taxon>Bacteroidota</taxon>
        <taxon>Bacteroidia</taxon>
        <taxon>Bacteroidales</taxon>
        <taxon>Bacteroidaceae</taxon>
        <taxon>Bacteroides</taxon>
    </lineage>
</organism>